<sequence length="179" mass="18842">MTSPGASYDATQDPAYELLGLLAEEFAEGGIPSSVLPGDGEVPAQLVVPLEDEAGRTSTAHVCFLPGHEQPPVLQYLVVLPHEVVPEAVSDVARFLHMVNSTLPLTGFELGESVATVVFRYNQAVSVHPLDPGVVAWSLSMIHHAVVRLGPLVAAACGGTSYAELVSAFGRVQAELFAE</sequence>
<comment type="caution">
    <text evidence="1">The sequence shown here is derived from an EMBL/GenBank/DDBJ whole genome shotgun (WGS) entry which is preliminary data.</text>
</comment>
<gene>
    <name evidence="1" type="ORF">FHU40_000272</name>
</gene>
<dbReference type="RefSeq" id="WP_183590501.1">
    <property type="nucleotide sequence ID" value="NZ_JACHWR010000001.1"/>
</dbReference>
<protein>
    <recommendedName>
        <fullName evidence="3">YbjN domain-containing protein</fullName>
    </recommendedName>
</protein>
<reference evidence="1 2" key="1">
    <citation type="submission" date="2020-08" db="EMBL/GenBank/DDBJ databases">
        <title>Sequencing the genomes of 1000 actinobacteria strains.</title>
        <authorList>
            <person name="Klenk H.-P."/>
        </authorList>
    </citation>
    <scope>NUCLEOTIDE SEQUENCE [LARGE SCALE GENOMIC DNA]</scope>
    <source>
        <strain evidence="1 2">DSM 105498</strain>
    </source>
</reference>
<evidence type="ECO:0000313" key="1">
    <source>
        <dbReference type="EMBL" id="MBB3040471.1"/>
    </source>
</evidence>
<evidence type="ECO:0000313" key="2">
    <source>
        <dbReference type="Proteomes" id="UP000589626"/>
    </source>
</evidence>
<dbReference type="Proteomes" id="UP000589626">
    <property type="component" value="Unassembled WGS sequence"/>
</dbReference>
<accession>A0A7W4Z073</accession>
<dbReference type="EMBL" id="JACHWR010000001">
    <property type="protein sequence ID" value="MBB3040471.1"/>
    <property type="molecule type" value="Genomic_DNA"/>
</dbReference>
<name>A0A7W4Z073_9ACTN</name>
<keyword evidence="2" id="KW-1185">Reference proteome</keyword>
<proteinExistence type="predicted"/>
<organism evidence="1 2">
    <name type="scientific">Nocardioides soli</name>
    <dbReference type="NCBI Taxonomy" id="1036020"/>
    <lineage>
        <taxon>Bacteria</taxon>
        <taxon>Bacillati</taxon>
        <taxon>Actinomycetota</taxon>
        <taxon>Actinomycetes</taxon>
        <taxon>Propionibacteriales</taxon>
        <taxon>Nocardioidaceae</taxon>
        <taxon>Nocardioides</taxon>
    </lineage>
</organism>
<evidence type="ECO:0008006" key="3">
    <source>
        <dbReference type="Google" id="ProtNLM"/>
    </source>
</evidence>
<dbReference type="AlphaFoldDB" id="A0A7W4Z073"/>